<feature type="transmembrane region" description="Helical" evidence="7">
    <location>
        <begin position="110"/>
        <end position="128"/>
    </location>
</feature>
<keyword evidence="3" id="KW-1003">Cell membrane</keyword>
<dbReference type="InterPro" id="IPR035906">
    <property type="entry name" value="MetI-like_sf"/>
</dbReference>
<dbReference type="PROSITE" id="PS50928">
    <property type="entry name" value="ABC_TM1"/>
    <property type="match status" value="1"/>
</dbReference>
<feature type="transmembrane region" description="Helical" evidence="7">
    <location>
        <begin position="243"/>
        <end position="262"/>
    </location>
</feature>
<gene>
    <name evidence="9" type="ORF">EDD59_10270</name>
</gene>
<comment type="caution">
    <text evidence="9">The sequence shown here is derived from an EMBL/GenBank/DDBJ whole genome shotgun (WGS) entry which is preliminary data.</text>
</comment>
<evidence type="ECO:0000313" key="10">
    <source>
        <dbReference type="Proteomes" id="UP000295726"/>
    </source>
</evidence>
<feature type="transmembrane region" description="Helical" evidence="7">
    <location>
        <begin position="12"/>
        <end position="32"/>
    </location>
</feature>
<dbReference type="PANTHER" id="PTHR43744:SF12">
    <property type="entry name" value="ABC TRANSPORTER PERMEASE PROTEIN MG189-RELATED"/>
    <property type="match status" value="1"/>
</dbReference>
<dbReference type="PANTHER" id="PTHR43744">
    <property type="entry name" value="ABC TRANSPORTER PERMEASE PROTEIN MG189-RELATED-RELATED"/>
    <property type="match status" value="1"/>
</dbReference>
<feature type="transmembrane region" description="Helical" evidence="7">
    <location>
        <begin position="71"/>
        <end position="98"/>
    </location>
</feature>
<dbReference type="Gene3D" id="1.10.3720.10">
    <property type="entry name" value="MetI-like"/>
    <property type="match status" value="1"/>
</dbReference>
<evidence type="ECO:0000313" key="9">
    <source>
        <dbReference type="EMBL" id="TCS82207.1"/>
    </source>
</evidence>
<dbReference type="InterPro" id="IPR000515">
    <property type="entry name" value="MetI-like"/>
</dbReference>
<sequence>MNNKKLRLLPVVKFIIVLCTCLFSLLPFFIMFKGSFESYNNIVSLQFHLLPKNASMYNYFDLLANYEFLRWFFNSVFVAIAAIAINIVIDVLAAYTLARMEYPGKKVTNAMVLFAQIIPVQAIVVPLYLMMVKWGWLDTYKGLILPVAVSPFIIFFLKQSFMQIPRALDEAAMIDGCGRFGVLTQIILPNAKSAVGTGAILKFMWVWGDYIWPSLVSKVSSMRTLPVGIAGFQNASGTYPWNLVMPAAVLAALPIILLFIFLQKYFVAGLTEGAVKG</sequence>
<evidence type="ECO:0000256" key="3">
    <source>
        <dbReference type="ARBA" id="ARBA00022475"/>
    </source>
</evidence>
<evidence type="ECO:0000256" key="2">
    <source>
        <dbReference type="ARBA" id="ARBA00022448"/>
    </source>
</evidence>
<dbReference type="Proteomes" id="UP000295726">
    <property type="component" value="Unassembled WGS sequence"/>
</dbReference>
<dbReference type="EMBL" id="SLZZ01000002">
    <property type="protein sequence ID" value="TCS82207.1"/>
    <property type="molecule type" value="Genomic_DNA"/>
</dbReference>
<dbReference type="GO" id="GO:0005886">
    <property type="term" value="C:plasma membrane"/>
    <property type="evidence" value="ECO:0007669"/>
    <property type="project" value="UniProtKB-SubCell"/>
</dbReference>
<keyword evidence="10" id="KW-1185">Reference proteome</keyword>
<organism evidence="9 10">
    <name type="scientific">Muricomes intestini</name>
    <dbReference type="NCBI Taxonomy" id="1796634"/>
    <lineage>
        <taxon>Bacteria</taxon>
        <taxon>Bacillati</taxon>
        <taxon>Bacillota</taxon>
        <taxon>Clostridia</taxon>
        <taxon>Lachnospirales</taxon>
        <taxon>Lachnospiraceae</taxon>
        <taxon>Muricomes</taxon>
    </lineage>
</organism>
<dbReference type="SUPFAM" id="SSF161098">
    <property type="entry name" value="MetI-like"/>
    <property type="match status" value="1"/>
</dbReference>
<feature type="transmembrane region" description="Helical" evidence="7">
    <location>
        <begin position="140"/>
        <end position="157"/>
    </location>
</feature>
<dbReference type="RefSeq" id="WP_132378354.1">
    <property type="nucleotide sequence ID" value="NZ_DAIRMY010000003.1"/>
</dbReference>
<reference evidence="9 10" key="1">
    <citation type="submission" date="2019-03" db="EMBL/GenBank/DDBJ databases">
        <title>Genomic Encyclopedia of Type Strains, Phase IV (KMG-IV): sequencing the most valuable type-strain genomes for metagenomic binning, comparative biology and taxonomic classification.</title>
        <authorList>
            <person name="Goeker M."/>
        </authorList>
    </citation>
    <scope>NUCLEOTIDE SEQUENCE [LARGE SCALE GENOMIC DNA]</scope>
    <source>
        <strain evidence="9 10">DSM 29489</strain>
    </source>
</reference>
<dbReference type="OrthoDB" id="9793448at2"/>
<accession>A0A4R3KFW8</accession>
<dbReference type="AlphaFoldDB" id="A0A4R3KFW8"/>
<dbReference type="CDD" id="cd06261">
    <property type="entry name" value="TM_PBP2"/>
    <property type="match status" value="1"/>
</dbReference>
<evidence type="ECO:0000259" key="8">
    <source>
        <dbReference type="PROSITE" id="PS50928"/>
    </source>
</evidence>
<feature type="domain" description="ABC transmembrane type-1" evidence="8">
    <location>
        <begin position="72"/>
        <end position="262"/>
    </location>
</feature>
<name>A0A4R3KFW8_9FIRM</name>
<protein>
    <submittedName>
        <fullName evidence="9">Carbohydrate ABC transporter membrane protein 2 (CUT1 family)</fullName>
    </submittedName>
</protein>
<evidence type="ECO:0000256" key="5">
    <source>
        <dbReference type="ARBA" id="ARBA00022989"/>
    </source>
</evidence>
<keyword evidence="4 7" id="KW-0812">Transmembrane</keyword>
<comment type="subcellular location">
    <subcellularLocation>
        <location evidence="1 7">Cell membrane</location>
        <topology evidence="1 7">Multi-pass membrane protein</topology>
    </subcellularLocation>
</comment>
<evidence type="ECO:0000256" key="1">
    <source>
        <dbReference type="ARBA" id="ARBA00004651"/>
    </source>
</evidence>
<keyword evidence="2 7" id="KW-0813">Transport</keyword>
<comment type="similarity">
    <text evidence="7">Belongs to the binding-protein-dependent transport system permease family.</text>
</comment>
<evidence type="ECO:0000256" key="6">
    <source>
        <dbReference type="ARBA" id="ARBA00023136"/>
    </source>
</evidence>
<dbReference type="Pfam" id="PF00528">
    <property type="entry name" value="BPD_transp_1"/>
    <property type="match status" value="1"/>
</dbReference>
<keyword evidence="5 7" id="KW-1133">Transmembrane helix</keyword>
<proteinExistence type="inferred from homology"/>
<evidence type="ECO:0000256" key="7">
    <source>
        <dbReference type="RuleBase" id="RU363032"/>
    </source>
</evidence>
<keyword evidence="6 7" id="KW-0472">Membrane</keyword>
<evidence type="ECO:0000256" key="4">
    <source>
        <dbReference type="ARBA" id="ARBA00022692"/>
    </source>
</evidence>
<dbReference type="GO" id="GO:0055085">
    <property type="term" value="P:transmembrane transport"/>
    <property type="evidence" value="ECO:0007669"/>
    <property type="project" value="InterPro"/>
</dbReference>